<evidence type="ECO:0000313" key="1">
    <source>
        <dbReference type="EMBL" id="KAF6218269.1"/>
    </source>
</evidence>
<reference evidence="1 2" key="1">
    <citation type="journal article" date="2020" name="Genomics">
        <title>Complete, high-quality genomes from long-read metagenomic sequencing of two wolf lichen thalli reveals enigmatic genome architecture.</title>
        <authorList>
            <person name="McKenzie S.K."/>
            <person name="Walston R.F."/>
            <person name="Allen J.L."/>
        </authorList>
    </citation>
    <scope>NUCLEOTIDE SEQUENCE [LARGE SCALE GENOMIC DNA]</scope>
    <source>
        <strain evidence="1">WasteWater1</strain>
    </source>
</reference>
<gene>
    <name evidence="1" type="ORF">HO133_006231</name>
</gene>
<protein>
    <submittedName>
        <fullName evidence="1">Uncharacterized protein</fullName>
    </submittedName>
</protein>
<accession>A0A8H6F882</accession>
<dbReference type="Proteomes" id="UP000593566">
    <property type="component" value="Unassembled WGS sequence"/>
</dbReference>
<sequence>MELQTSHYPDPDMVFAPPLSTPWGPHMRTRGGHTIQCWQKQPSIYGESPAGALESDAAEAHWFFYRGSEHPAVSRASD</sequence>
<organism evidence="1 2">
    <name type="scientific">Letharia lupina</name>
    <dbReference type="NCBI Taxonomy" id="560253"/>
    <lineage>
        <taxon>Eukaryota</taxon>
        <taxon>Fungi</taxon>
        <taxon>Dikarya</taxon>
        <taxon>Ascomycota</taxon>
        <taxon>Pezizomycotina</taxon>
        <taxon>Lecanoromycetes</taxon>
        <taxon>OSLEUM clade</taxon>
        <taxon>Lecanoromycetidae</taxon>
        <taxon>Lecanorales</taxon>
        <taxon>Lecanorineae</taxon>
        <taxon>Parmeliaceae</taxon>
        <taxon>Letharia</taxon>
    </lineage>
</organism>
<comment type="caution">
    <text evidence="1">The sequence shown here is derived from an EMBL/GenBank/DDBJ whole genome shotgun (WGS) entry which is preliminary data.</text>
</comment>
<evidence type="ECO:0000313" key="2">
    <source>
        <dbReference type="Proteomes" id="UP000593566"/>
    </source>
</evidence>
<dbReference type="GeneID" id="59334632"/>
<proteinExistence type="predicted"/>
<dbReference type="RefSeq" id="XP_037147704.1">
    <property type="nucleotide sequence ID" value="XM_037297130.1"/>
</dbReference>
<name>A0A8H6F882_9LECA</name>
<keyword evidence="2" id="KW-1185">Reference proteome</keyword>
<dbReference type="EMBL" id="JACCJB010000023">
    <property type="protein sequence ID" value="KAF6218269.1"/>
    <property type="molecule type" value="Genomic_DNA"/>
</dbReference>
<dbReference type="AlphaFoldDB" id="A0A8H6F882"/>